<dbReference type="InterPro" id="IPR036397">
    <property type="entry name" value="RNaseH_sf"/>
</dbReference>
<dbReference type="GO" id="GO:0004523">
    <property type="term" value="F:RNA-DNA hybrid ribonuclease activity"/>
    <property type="evidence" value="ECO:0007669"/>
    <property type="project" value="InterPro"/>
</dbReference>
<protein>
    <recommendedName>
        <fullName evidence="1">RNase H type-1 domain-containing protein</fullName>
    </recommendedName>
</protein>
<dbReference type="Pfam" id="PF13456">
    <property type="entry name" value="RVT_3"/>
    <property type="match status" value="1"/>
</dbReference>
<name>A0A803Q747_CANSA</name>
<accession>A0A803Q747</accession>
<reference evidence="2" key="1">
    <citation type="submission" date="2018-11" db="EMBL/GenBank/DDBJ databases">
        <authorList>
            <person name="Grassa J C."/>
        </authorList>
    </citation>
    <scope>NUCLEOTIDE SEQUENCE [LARGE SCALE GENOMIC DNA]</scope>
</reference>
<dbReference type="PANTHER" id="PTHR47074:SF11">
    <property type="entry name" value="REVERSE TRANSCRIPTASE-LIKE PROTEIN"/>
    <property type="match status" value="1"/>
</dbReference>
<proteinExistence type="predicted"/>
<dbReference type="EnsemblPlants" id="evm.model.07.950">
    <property type="protein sequence ID" value="cds.evm.model.07.950"/>
    <property type="gene ID" value="evm.TU.07.950"/>
</dbReference>
<dbReference type="SUPFAM" id="SSF53098">
    <property type="entry name" value="Ribonuclease H-like"/>
    <property type="match status" value="1"/>
</dbReference>
<dbReference type="InterPro" id="IPR012337">
    <property type="entry name" value="RNaseH-like_sf"/>
</dbReference>
<keyword evidence="3" id="KW-1185">Reference proteome</keyword>
<evidence type="ECO:0000313" key="3">
    <source>
        <dbReference type="Proteomes" id="UP000596661"/>
    </source>
</evidence>
<dbReference type="Gramene" id="evm.model.07.950">
    <property type="protein sequence ID" value="cds.evm.model.07.950"/>
    <property type="gene ID" value="evm.TU.07.950"/>
</dbReference>
<sequence length="193" mass="21487">MNLLGVGFPATQCLQAEVWQARCLPRSSWPCPARVLPAMFLPWFYRIFSFEGLASQVPTKVWEVMFLAAFPNVGQPLYKLASLSRCCQAFEQLSLKRPDRPDIKSRDLPIDPDQGLSILMLLKHNFGVVARDDQANVMAGVIAPATGNVAEAKALLLALEWIQAINLSVRVIESDCKSLVDKIYSQFCNNFGN</sequence>
<dbReference type="InterPro" id="IPR002156">
    <property type="entry name" value="RNaseH_domain"/>
</dbReference>
<dbReference type="AlphaFoldDB" id="A0A803Q747"/>
<evidence type="ECO:0000313" key="2">
    <source>
        <dbReference type="EnsemblPlants" id="cds.evm.model.07.950"/>
    </source>
</evidence>
<dbReference type="Gene3D" id="3.30.420.10">
    <property type="entry name" value="Ribonuclease H-like superfamily/Ribonuclease H"/>
    <property type="match status" value="1"/>
</dbReference>
<dbReference type="GO" id="GO:0003676">
    <property type="term" value="F:nucleic acid binding"/>
    <property type="evidence" value="ECO:0007669"/>
    <property type="project" value="InterPro"/>
</dbReference>
<dbReference type="Proteomes" id="UP000596661">
    <property type="component" value="Chromosome 7"/>
</dbReference>
<dbReference type="EMBL" id="UZAU01000650">
    <property type="status" value="NOT_ANNOTATED_CDS"/>
    <property type="molecule type" value="Genomic_DNA"/>
</dbReference>
<organism evidence="2 3">
    <name type="scientific">Cannabis sativa</name>
    <name type="common">Hemp</name>
    <name type="synonym">Marijuana</name>
    <dbReference type="NCBI Taxonomy" id="3483"/>
    <lineage>
        <taxon>Eukaryota</taxon>
        <taxon>Viridiplantae</taxon>
        <taxon>Streptophyta</taxon>
        <taxon>Embryophyta</taxon>
        <taxon>Tracheophyta</taxon>
        <taxon>Spermatophyta</taxon>
        <taxon>Magnoliopsida</taxon>
        <taxon>eudicotyledons</taxon>
        <taxon>Gunneridae</taxon>
        <taxon>Pentapetalae</taxon>
        <taxon>rosids</taxon>
        <taxon>fabids</taxon>
        <taxon>Rosales</taxon>
        <taxon>Cannabaceae</taxon>
        <taxon>Cannabis</taxon>
    </lineage>
</organism>
<dbReference type="PANTHER" id="PTHR47074">
    <property type="entry name" value="BNAC02G40300D PROTEIN"/>
    <property type="match status" value="1"/>
</dbReference>
<feature type="domain" description="RNase H type-1" evidence="1">
    <location>
        <begin position="125"/>
        <end position="186"/>
    </location>
</feature>
<evidence type="ECO:0000259" key="1">
    <source>
        <dbReference type="Pfam" id="PF13456"/>
    </source>
</evidence>
<reference evidence="2" key="2">
    <citation type="submission" date="2021-03" db="UniProtKB">
        <authorList>
            <consortium name="EnsemblPlants"/>
        </authorList>
    </citation>
    <scope>IDENTIFICATION</scope>
</reference>
<dbReference type="InterPro" id="IPR052929">
    <property type="entry name" value="RNase_H-like_EbsB-rel"/>
</dbReference>